<dbReference type="Pfam" id="PF14833">
    <property type="entry name" value="NAD_binding_11"/>
    <property type="match status" value="1"/>
</dbReference>
<gene>
    <name evidence="7" type="primary">mmsB</name>
    <name evidence="7" type="ordered locus">Acin_0234</name>
</gene>
<keyword evidence="2" id="KW-0560">Oxidoreductase</keyword>
<dbReference type="AlphaFoldDB" id="G4Q7E0"/>
<reference evidence="7 8" key="1">
    <citation type="journal article" date="2011" name="J. Bacteriol.">
        <title>Complete genome sequence of Acidaminococcus intestini RYC-MR95, a Gram-negative bacterium from the phylum Firmicutes.</title>
        <authorList>
            <person name="D'Auria G."/>
            <person name="Galan J.C."/>
            <person name="Rodriguez-Alcayna M."/>
            <person name="Moya A."/>
            <person name="Baquero F."/>
            <person name="Latorre A."/>
        </authorList>
    </citation>
    <scope>NUCLEOTIDE SEQUENCE [LARGE SCALE GENOMIC DNA]</scope>
    <source>
        <strain evidence="7 8">RyC-MR95</strain>
    </source>
</reference>
<dbReference type="InterPro" id="IPR006115">
    <property type="entry name" value="6PGDH_NADP-bd"/>
</dbReference>
<dbReference type="PIRSF" id="PIRSF000103">
    <property type="entry name" value="HIBADH"/>
    <property type="match status" value="1"/>
</dbReference>
<dbReference type="GO" id="GO:0051287">
    <property type="term" value="F:NAD binding"/>
    <property type="evidence" value="ECO:0007669"/>
    <property type="project" value="InterPro"/>
</dbReference>
<evidence type="ECO:0000256" key="1">
    <source>
        <dbReference type="ARBA" id="ARBA00009080"/>
    </source>
</evidence>
<dbReference type="FunCoup" id="G4Q7E0">
    <property type="interactions" value="299"/>
</dbReference>
<dbReference type="HOGENOM" id="CLU_035117_1_0_9"/>
<dbReference type="PANTHER" id="PTHR43060">
    <property type="entry name" value="3-HYDROXYISOBUTYRATE DEHYDROGENASE-LIKE 1, MITOCHONDRIAL-RELATED"/>
    <property type="match status" value="1"/>
</dbReference>
<name>G4Q7E0_ACIIR</name>
<dbReference type="SUPFAM" id="SSF48179">
    <property type="entry name" value="6-phosphogluconate dehydrogenase C-terminal domain-like"/>
    <property type="match status" value="1"/>
</dbReference>
<dbReference type="GO" id="GO:0050661">
    <property type="term" value="F:NADP binding"/>
    <property type="evidence" value="ECO:0007669"/>
    <property type="project" value="InterPro"/>
</dbReference>
<evidence type="ECO:0000259" key="6">
    <source>
        <dbReference type="Pfam" id="PF14833"/>
    </source>
</evidence>
<evidence type="ECO:0000256" key="4">
    <source>
        <dbReference type="PIRSR" id="PIRSR000103-1"/>
    </source>
</evidence>
<dbReference type="EMBL" id="CP003058">
    <property type="protein sequence ID" value="AEQ21478.1"/>
    <property type="molecule type" value="Genomic_DNA"/>
</dbReference>
<dbReference type="PATRIC" id="fig|568816.4.peg.227"/>
<comment type="similarity">
    <text evidence="1">Belongs to the HIBADH-related family.</text>
</comment>
<protein>
    <submittedName>
        <fullName evidence="7">3-hydroxyisobutyrate dehydrogenase</fullName>
    </submittedName>
</protein>
<dbReference type="Pfam" id="PF03446">
    <property type="entry name" value="NAD_binding_2"/>
    <property type="match status" value="1"/>
</dbReference>
<dbReference type="InterPro" id="IPR036291">
    <property type="entry name" value="NAD(P)-bd_dom_sf"/>
</dbReference>
<feature type="domain" description="3-hydroxyisobutyrate dehydrogenase-like NAD-binding" evidence="6">
    <location>
        <begin position="177"/>
        <end position="296"/>
    </location>
</feature>
<feature type="domain" description="6-phosphogluconate dehydrogenase NADP-binding" evidence="5">
    <location>
        <begin position="15"/>
        <end position="174"/>
    </location>
</feature>
<dbReference type="InterPro" id="IPR029154">
    <property type="entry name" value="HIBADH-like_NADP-bd"/>
</dbReference>
<dbReference type="Gene3D" id="1.10.1040.10">
    <property type="entry name" value="N-(1-d-carboxylethyl)-l-norvaline Dehydrogenase, domain 2"/>
    <property type="match status" value="1"/>
</dbReference>
<dbReference type="SUPFAM" id="SSF51735">
    <property type="entry name" value="NAD(P)-binding Rossmann-fold domains"/>
    <property type="match status" value="1"/>
</dbReference>
<dbReference type="eggNOG" id="COG2084">
    <property type="taxonomic scope" value="Bacteria"/>
</dbReference>
<organism evidence="7 8">
    <name type="scientific">Acidaminococcus intestini (strain RyC-MR95)</name>
    <dbReference type="NCBI Taxonomy" id="568816"/>
    <lineage>
        <taxon>Bacteria</taxon>
        <taxon>Bacillati</taxon>
        <taxon>Bacillota</taxon>
        <taxon>Negativicutes</taxon>
        <taxon>Acidaminococcales</taxon>
        <taxon>Acidaminococcaceae</taxon>
        <taxon>Acidaminococcus</taxon>
    </lineage>
</organism>
<keyword evidence="8" id="KW-1185">Reference proteome</keyword>
<dbReference type="InParanoid" id="G4Q7E0"/>
<keyword evidence="3" id="KW-0520">NAD</keyword>
<evidence type="ECO:0000256" key="3">
    <source>
        <dbReference type="ARBA" id="ARBA00023027"/>
    </source>
</evidence>
<accession>G4Q7E0</accession>
<dbReference type="Gene3D" id="3.40.50.720">
    <property type="entry name" value="NAD(P)-binding Rossmann-like Domain"/>
    <property type="match status" value="1"/>
</dbReference>
<evidence type="ECO:0000259" key="5">
    <source>
        <dbReference type="Pfam" id="PF03446"/>
    </source>
</evidence>
<dbReference type="STRING" id="568816.Acin_0234"/>
<dbReference type="Proteomes" id="UP000007093">
    <property type="component" value="Chromosome"/>
</dbReference>
<dbReference type="InterPro" id="IPR015815">
    <property type="entry name" value="HIBADH-related"/>
</dbReference>
<dbReference type="InterPro" id="IPR013328">
    <property type="entry name" value="6PGD_dom2"/>
</dbReference>
<dbReference type="KEGG" id="ain:Acin_0234"/>
<evidence type="ECO:0000313" key="7">
    <source>
        <dbReference type="EMBL" id="AEQ21478.1"/>
    </source>
</evidence>
<evidence type="ECO:0000256" key="2">
    <source>
        <dbReference type="ARBA" id="ARBA00023002"/>
    </source>
</evidence>
<evidence type="ECO:0000313" key="8">
    <source>
        <dbReference type="Proteomes" id="UP000007093"/>
    </source>
</evidence>
<proteinExistence type="inferred from homology"/>
<dbReference type="GO" id="GO:0016491">
    <property type="term" value="F:oxidoreductase activity"/>
    <property type="evidence" value="ECO:0007669"/>
    <property type="project" value="UniProtKB-KW"/>
</dbReference>
<feature type="active site" evidence="4">
    <location>
        <position position="183"/>
    </location>
</feature>
<dbReference type="PANTHER" id="PTHR43060:SF15">
    <property type="entry name" value="3-HYDROXYISOBUTYRATE DEHYDROGENASE-LIKE 1, MITOCHONDRIAL-RELATED"/>
    <property type="match status" value="1"/>
</dbReference>
<sequence length="302" mass="32200">MLGKKEEFHMTEMLKIGFVGTGIMGKSMLCNLGKKGYEMHAYARHPEKIADLESEGVALHETLADCVKAVDVMISIVGFPKDVEAVYFGEGGIFNSAHHGQYIIDMTTTSPTLAKKLCKKGTAIGLHVLDAPVTGGDTGAKNATLSILVGGEKEDFQAMRPVFEGMGTNINYMGPAGSGQHAKMANQIMIAGTMSGICEALNYAKKEGLDLDTLLAAVSTGAAGSAQLNAFGSKMVHGDFAPGFFLKHFIKDMNLADEEASKMGLALPVLKQVLAEYRTLEAKGMGDLGTQALFTYYADKEK</sequence>
<dbReference type="InterPro" id="IPR008927">
    <property type="entry name" value="6-PGluconate_DH-like_C_sf"/>
</dbReference>